<evidence type="ECO:0000256" key="8">
    <source>
        <dbReference type="ARBA" id="ARBA00022801"/>
    </source>
</evidence>
<comment type="caution">
    <text evidence="18">The sequence shown here is derived from an EMBL/GenBank/DDBJ whole genome shotgun (WGS) entry which is preliminary data.</text>
</comment>
<dbReference type="SUPFAM" id="SSF53597">
    <property type="entry name" value="Dihydrofolate reductase-like"/>
    <property type="match status" value="1"/>
</dbReference>
<dbReference type="EC" id="3.5.4.26" evidence="13"/>
<evidence type="ECO:0000259" key="17">
    <source>
        <dbReference type="PROSITE" id="PS51747"/>
    </source>
</evidence>
<feature type="binding site" evidence="15">
    <location>
        <position position="292"/>
    </location>
    <ligand>
        <name>substrate</name>
    </ligand>
</feature>
<dbReference type="FunFam" id="3.40.140.10:FF:000025">
    <property type="entry name" value="Riboflavin biosynthesis protein RibD"/>
    <property type="match status" value="1"/>
</dbReference>
<keyword evidence="11 13" id="KW-0560">Oxidoreductase</keyword>
<dbReference type="PROSITE" id="PS00903">
    <property type="entry name" value="CYT_DCMP_DEAMINASES_1"/>
    <property type="match status" value="1"/>
</dbReference>
<evidence type="ECO:0000256" key="16">
    <source>
        <dbReference type="PIRSR" id="PIRSR006769-3"/>
    </source>
</evidence>
<comment type="pathway">
    <text evidence="3 13">Cofactor biosynthesis; riboflavin biosynthesis; 5-amino-6-(D-ribitylamino)uracil from GTP: step 3/4.</text>
</comment>
<dbReference type="InterPro" id="IPR002734">
    <property type="entry name" value="RibDG_C"/>
</dbReference>
<dbReference type="InterPro" id="IPR002125">
    <property type="entry name" value="CMP_dCMP_dom"/>
</dbReference>
<evidence type="ECO:0000256" key="11">
    <source>
        <dbReference type="ARBA" id="ARBA00023002"/>
    </source>
</evidence>
<evidence type="ECO:0000256" key="9">
    <source>
        <dbReference type="ARBA" id="ARBA00022833"/>
    </source>
</evidence>
<dbReference type="GO" id="GO:0009231">
    <property type="term" value="P:riboflavin biosynthetic process"/>
    <property type="evidence" value="ECO:0007669"/>
    <property type="project" value="UniProtKB-UniPathway"/>
</dbReference>
<dbReference type="NCBIfam" id="TIGR00326">
    <property type="entry name" value="eubact_ribD"/>
    <property type="match status" value="1"/>
</dbReference>
<feature type="binding site" evidence="16">
    <location>
        <position position="75"/>
    </location>
    <ligand>
        <name>Zn(2+)</name>
        <dbReference type="ChEBI" id="CHEBI:29105"/>
        <note>catalytic</note>
    </ligand>
</feature>
<dbReference type="EC" id="1.1.1.193" evidence="13"/>
<feature type="binding site" evidence="16">
    <location>
        <position position="50"/>
    </location>
    <ligand>
        <name>Zn(2+)</name>
        <dbReference type="ChEBI" id="CHEBI:29105"/>
        <note>catalytic</note>
    </ligand>
</feature>
<dbReference type="Pfam" id="PF01872">
    <property type="entry name" value="RibD_C"/>
    <property type="match status" value="1"/>
</dbReference>
<evidence type="ECO:0000256" key="13">
    <source>
        <dbReference type="PIRNR" id="PIRNR006769"/>
    </source>
</evidence>
<keyword evidence="6 13" id="KW-0686">Riboflavin biosynthesis</keyword>
<evidence type="ECO:0000256" key="15">
    <source>
        <dbReference type="PIRSR" id="PIRSR006769-2"/>
    </source>
</evidence>
<dbReference type="Gene3D" id="3.40.430.10">
    <property type="entry name" value="Dihydrofolate Reductase, subunit A"/>
    <property type="match status" value="1"/>
</dbReference>
<dbReference type="SUPFAM" id="SSF53927">
    <property type="entry name" value="Cytidine deaminase-like"/>
    <property type="match status" value="1"/>
</dbReference>
<dbReference type="InterPro" id="IPR011549">
    <property type="entry name" value="RibD_C"/>
</dbReference>
<reference evidence="18 19" key="1">
    <citation type="submission" date="2014-02" db="EMBL/GenBank/DDBJ databases">
        <title>Comparative genomics of Haemophilus parasuis isolated from pig lungs.</title>
        <authorList>
            <person name="Kittichotirat W."/>
            <person name="Bumgarner R.E."/>
            <person name="Lawrence P."/>
        </authorList>
    </citation>
    <scope>NUCLEOTIDE SEQUENCE [LARGE SCALE GENOMIC DNA]</scope>
    <source>
        <strain evidence="18 19">HPS10</strain>
    </source>
</reference>
<feature type="binding site" evidence="15">
    <location>
        <position position="204"/>
    </location>
    <ligand>
        <name>substrate</name>
    </ligand>
</feature>
<evidence type="ECO:0000256" key="5">
    <source>
        <dbReference type="ARBA" id="ARBA00007417"/>
    </source>
</evidence>
<name>A0A836MBM3_GLAPU</name>
<feature type="binding site" evidence="15">
    <location>
        <begin position="294"/>
        <end position="300"/>
    </location>
    <ligand>
        <name>NADP(+)</name>
        <dbReference type="ChEBI" id="CHEBI:58349"/>
    </ligand>
</feature>
<keyword evidence="12" id="KW-0511">Multifunctional enzyme</keyword>
<comment type="function">
    <text evidence="1 13">Converts 2,5-diamino-6-(ribosylamino)-4(3h)-pyrimidinone 5'-phosphate into 5-amino-6-(ribosylamino)-2,4(1h,3h)-pyrimidinedione 5'-phosphate.</text>
</comment>
<dbReference type="PANTHER" id="PTHR38011">
    <property type="entry name" value="DIHYDROFOLATE REDUCTASE FAMILY PROTEIN (AFU_ORTHOLOGUE AFUA_8G06820)"/>
    <property type="match status" value="1"/>
</dbReference>
<dbReference type="GO" id="GO:0050661">
    <property type="term" value="F:NADP binding"/>
    <property type="evidence" value="ECO:0007669"/>
    <property type="project" value="InterPro"/>
</dbReference>
<comment type="pathway">
    <text evidence="2 13">Cofactor biosynthesis; riboflavin biosynthesis; 5-amino-6-(D-ribitylamino)uracil from GTP: step 2/4.</text>
</comment>
<gene>
    <name evidence="18" type="ORF">HPS10_08075</name>
</gene>
<dbReference type="Gene3D" id="3.40.140.10">
    <property type="entry name" value="Cytidine Deaminase, domain 2"/>
    <property type="match status" value="1"/>
</dbReference>
<dbReference type="InterPro" id="IPR024072">
    <property type="entry name" value="DHFR-like_dom_sf"/>
</dbReference>
<evidence type="ECO:0000313" key="18">
    <source>
        <dbReference type="EMBL" id="KDB46343.1"/>
    </source>
</evidence>
<evidence type="ECO:0000256" key="7">
    <source>
        <dbReference type="ARBA" id="ARBA00022723"/>
    </source>
</evidence>
<comment type="cofactor">
    <cofactor evidence="13 16">
        <name>Zn(2+)</name>
        <dbReference type="ChEBI" id="CHEBI:29105"/>
    </cofactor>
    <text evidence="13 16">Binds 1 zinc ion.</text>
</comment>
<dbReference type="Proteomes" id="UP000027036">
    <property type="component" value="Unassembled WGS sequence"/>
</dbReference>
<keyword evidence="10 13" id="KW-0521">NADP</keyword>
<proteinExistence type="inferred from homology"/>
<dbReference type="AlphaFoldDB" id="A0A836MBM3"/>
<dbReference type="Pfam" id="PF00383">
    <property type="entry name" value="dCMP_cyt_deam_1"/>
    <property type="match status" value="1"/>
</dbReference>
<dbReference type="GO" id="GO:0008270">
    <property type="term" value="F:zinc ion binding"/>
    <property type="evidence" value="ECO:0007669"/>
    <property type="project" value="InterPro"/>
</dbReference>
<dbReference type="RefSeq" id="WP_035524089.1">
    <property type="nucleotide sequence ID" value="NZ_JDSO01000108.1"/>
</dbReference>
<dbReference type="GO" id="GO:0008703">
    <property type="term" value="F:5-amino-6-(5-phosphoribosylamino)uracil reductase activity"/>
    <property type="evidence" value="ECO:0007669"/>
    <property type="project" value="UniProtKB-EC"/>
</dbReference>
<evidence type="ECO:0000256" key="2">
    <source>
        <dbReference type="ARBA" id="ARBA00004882"/>
    </source>
</evidence>
<feature type="binding site" evidence="15">
    <location>
        <position position="170"/>
    </location>
    <ligand>
        <name>NADP(+)</name>
        <dbReference type="ChEBI" id="CHEBI:58349"/>
    </ligand>
</feature>
<dbReference type="UniPathway" id="UPA00275">
    <property type="reaction ID" value="UER00401"/>
</dbReference>
<dbReference type="CDD" id="cd01284">
    <property type="entry name" value="Riboflavin_deaminase-reductase"/>
    <property type="match status" value="1"/>
</dbReference>
<feature type="binding site" evidence="15">
    <location>
        <position position="168"/>
    </location>
    <ligand>
        <name>substrate</name>
    </ligand>
</feature>
<accession>A0A836MBM3</accession>
<evidence type="ECO:0000313" key="19">
    <source>
        <dbReference type="Proteomes" id="UP000027036"/>
    </source>
</evidence>
<dbReference type="InterPro" id="IPR016193">
    <property type="entry name" value="Cytidine_deaminase-like"/>
</dbReference>
<feature type="binding site" evidence="15">
    <location>
        <position position="154"/>
    </location>
    <ligand>
        <name>NADP(+)</name>
        <dbReference type="ChEBI" id="CHEBI:58349"/>
    </ligand>
</feature>
<dbReference type="PIRSF" id="PIRSF006769">
    <property type="entry name" value="RibD"/>
    <property type="match status" value="1"/>
</dbReference>
<comment type="catalytic activity">
    <reaction evidence="13">
        <text>2,5-diamino-6-hydroxy-4-(5-phosphoribosylamino)-pyrimidine + H2O + H(+) = 5-amino-6-(5-phospho-D-ribosylamino)uracil + NH4(+)</text>
        <dbReference type="Rhea" id="RHEA:21868"/>
        <dbReference type="ChEBI" id="CHEBI:15377"/>
        <dbReference type="ChEBI" id="CHEBI:15378"/>
        <dbReference type="ChEBI" id="CHEBI:28938"/>
        <dbReference type="ChEBI" id="CHEBI:58453"/>
        <dbReference type="ChEBI" id="CHEBI:58614"/>
        <dbReference type="EC" id="3.5.4.26"/>
    </reaction>
</comment>
<feature type="binding site" evidence="16">
    <location>
        <position position="84"/>
    </location>
    <ligand>
        <name>Zn(2+)</name>
        <dbReference type="ChEBI" id="CHEBI:29105"/>
        <note>catalytic</note>
    </ligand>
</feature>
<evidence type="ECO:0000256" key="3">
    <source>
        <dbReference type="ARBA" id="ARBA00004910"/>
    </source>
</evidence>
<evidence type="ECO:0000256" key="1">
    <source>
        <dbReference type="ARBA" id="ARBA00002151"/>
    </source>
</evidence>
<dbReference type="GO" id="GO:0008835">
    <property type="term" value="F:diaminohydroxyphosphoribosylaminopyrimidine deaminase activity"/>
    <property type="evidence" value="ECO:0007669"/>
    <property type="project" value="UniProtKB-EC"/>
</dbReference>
<feature type="domain" description="CMP/dCMP-type deaminase" evidence="17">
    <location>
        <begin position="1"/>
        <end position="123"/>
    </location>
</feature>
<dbReference type="NCBIfam" id="TIGR00227">
    <property type="entry name" value="ribD_Cterm"/>
    <property type="match status" value="1"/>
</dbReference>
<protein>
    <recommendedName>
        <fullName evidence="13">Riboflavin biosynthesis protein RibD</fullName>
    </recommendedName>
    <domain>
        <recommendedName>
            <fullName evidence="13">Diaminohydroxyphosphoribosylaminopyrimidine deaminase</fullName>
            <shortName evidence="13">DRAP deaminase</shortName>
            <ecNumber evidence="13">3.5.4.26</ecNumber>
        </recommendedName>
        <alternativeName>
            <fullName evidence="13">Riboflavin-specific deaminase</fullName>
        </alternativeName>
    </domain>
    <domain>
        <recommendedName>
            <fullName evidence="13">5-amino-6-(5-phosphoribosylamino)uracil reductase</fullName>
            <ecNumber evidence="13">1.1.1.193</ecNumber>
        </recommendedName>
        <alternativeName>
            <fullName evidence="13">HTP reductase</fullName>
        </alternativeName>
    </domain>
</protein>
<organism evidence="18 19">
    <name type="scientific">Glaesserella parasuis HPS10</name>
    <dbReference type="NCBI Taxonomy" id="1450514"/>
    <lineage>
        <taxon>Bacteria</taxon>
        <taxon>Pseudomonadati</taxon>
        <taxon>Pseudomonadota</taxon>
        <taxon>Gammaproteobacteria</taxon>
        <taxon>Pasteurellales</taxon>
        <taxon>Pasteurellaceae</taxon>
        <taxon>Glaesserella</taxon>
    </lineage>
</organism>
<evidence type="ECO:0000256" key="14">
    <source>
        <dbReference type="PIRSR" id="PIRSR006769-1"/>
    </source>
</evidence>
<sequence length="370" mass="40141">MTHSIFMTRAIELAELGRGWTNPNPLVGCVIVKDGNIVAEGYHQLYGEWHAERNAILHCQEDVSGATAYVTLEPCCHHGRTPPCSNLLIERGIKTVVIGSSDPNPLVAGKGVAQLRQAGIEVIENVMKAECDALNPIFFHYIQTKRPYVLMKYAMTADGKIATATGESKWITGEQARANVQCTRHQYSAIMVGVDTVLADNPMLNSRMPNAKQPVRIVCDSQLRTPLDCQLVQTAKTYRTIIATVSDDLQKIAQFQPLGVDVLICKAKDKRVDLADLLQKLGEQGIDSLLLEGGSSLNFSALNAGIVNRVHCYIAPKLVGGVTAKTPIGGEGIGMLANAVQLKNAKISQIGEDLLIDYEVGTHCVCPQNE</sequence>
<keyword evidence="8 13" id="KW-0378">Hydrolase</keyword>
<dbReference type="PANTHER" id="PTHR38011:SF7">
    <property type="entry name" value="2,5-DIAMINO-6-RIBOSYLAMINO-4(3H)-PYRIMIDINONE 5'-PHOSPHATE REDUCTASE"/>
    <property type="match status" value="1"/>
</dbReference>
<evidence type="ECO:0000256" key="12">
    <source>
        <dbReference type="ARBA" id="ARBA00023268"/>
    </source>
</evidence>
<dbReference type="PROSITE" id="PS51747">
    <property type="entry name" value="CYT_DCMP_DEAMINASES_2"/>
    <property type="match status" value="1"/>
</dbReference>
<comment type="similarity">
    <text evidence="5 13">In the C-terminal section; belongs to the HTP reductase family.</text>
</comment>
<keyword evidence="7 13" id="KW-0479">Metal-binding</keyword>
<dbReference type="InterPro" id="IPR016192">
    <property type="entry name" value="APOBEC/CMP_deaminase_Zn-bd"/>
</dbReference>
<feature type="active site" description="Proton donor" evidence="14">
    <location>
        <position position="52"/>
    </location>
</feature>
<feature type="binding site" evidence="15">
    <location>
        <position position="200"/>
    </location>
    <ligand>
        <name>NADP(+)</name>
        <dbReference type="ChEBI" id="CHEBI:58349"/>
    </ligand>
</feature>
<evidence type="ECO:0000256" key="6">
    <source>
        <dbReference type="ARBA" id="ARBA00022619"/>
    </source>
</evidence>
<evidence type="ECO:0000256" key="4">
    <source>
        <dbReference type="ARBA" id="ARBA00005259"/>
    </source>
</evidence>
<feature type="binding site" evidence="15">
    <location>
        <position position="221"/>
    </location>
    <ligand>
        <name>NADP(+)</name>
        <dbReference type="ChEBI" id="CHEBI:58349"/>
    </ligand>
</feature>
<dbReference type="InterPro" id="IPR004794">
    <property type="entry name" value="Eubact_RibD"/>
</dbReference>
<feature type="binding site" evidence="15">
    <location>
        <position position="184"/>
    </location>
    <ligand>
        <name>substrate</name>
    </ligand>
</feature>
<comment type="catalytic activity">
    <reaction evidence="13">
        <text>5-amino-6-(5-phospho-D-ribitylamino)uracil + NADP(+) = 5-amino-6-(5-phospho-D-ribosylamino)uracil + NADPH + H(+)</text>
        <dbReference type="Rhea" id="RHEA:17845"/>
        <dbReference type="ChEBI" id="CHEBI:15378"/>
        <dbReference type="ChEBI" id="CHEBI:57783"/>
        <dbReference type="ChEBI" id="CHEBI:58349"/>
        <dbReference type="ChEBI" id="CHEBI:58421"/>
        <dbReference type="ChEBI" id="CHEBI:58453"/>
        <dbReference type="EC" id="1.1.1.193"/>
    </reaction>
</comment>
<keyword evidence="9 13" id="KW-0862">Zinc</keyword>
<dbReference type="InterPro" id="IPR050765">
    <property type="entry name" value="Riboflavin_Biosynth_HTPR"/>
</dbReference>
<comment type="similarity">
    <text evidence="4 13">In the N-terminal section; belongs to the cytidine and deoxycytidylate deaminase family.</text>
</comment>
<feature type="binding site" evidence="15">
    <location>
        <position position="207"/>
    </location>
    <ligand>
        <name>substrate</name>
    </ligand>
</feature>
<evidence type="ECO:0000256" key="10">
    <source>
        <dbReference type="ARBA" id="ARBA00022857"/>
    </source>
</evidence>
<feature type="binding site" evidence="15">
    <location>
        <position position="196"/>
    </location>
    <ligand>
        <name>NADP(+)</name>
        <dbReference type="ChEBI" id="CHEBI:58349"/>
    </ligand>
</feature>
<dbReference type="EMBL" id="JDSO01000108">
    <property type="protein sequence ID" value="KDB46343.1"/>
    <property type="molecule type" value="Genomic_DNA"/>
</dbReference>